<sequence length="298" mass="31515">MRVFVTGATGFIGTAVVPELLAAGHQVLGLTRSDKGAEALKALGAEAHRGALEDLESLKKGASNTDATIHLAFDHNFSDFEGINKKDRVAIQAIGEALSGTNRPFIITSGTLLLPLGKIATEDDNGDYTVPVAVRGLAEQLALSFVPKGVRAEVVRLPPTNYGKGDHGFIDMLIKTAREKGISVYIGDGANRWPATHRLDTAKAFALALDKGTAGAVYHAVANEAVSTKEIAEAIGKGLNVPVVSKSMEEATAHFGFVAMPFSRDNPTSSKKTREALGWEPTQPGLIADIGEGHYFKN</sequence>
<dbReference type="InterPro" id="IPR051783">
    <property type="entry name" value="NAD(P)-dependent_oxidoreduct"/>
</dbReference>
<reference evidence="2" key="1">
    <citation type="journal article" date="2020" name="Stud. Mycol.">
        <title>101 Dothideomycetes genomes: a test case for predicting lifestyles and emergence of pathogens.</title>
        <authorList>
            <person name="Haridas S."/>
            <person name="Albert R."/>
            <person name="Binder M."/>
            <person name="Bloem J."/>
            <person name="Labutti K."/>
            <person name="Salamov A."/>
            <person name="Andreopoulos B."/>
            <person name="Baker S."/>
            <person name="Barry K."/>
            <person name="Bills G."/>
            <person name="Bluhm B."/>
            <person name="Cannon C."/>
            <person name="Castanera R."/>
            <person name="Culley D."/>
            <person name="Daum C."/>
            <person name="Ezra D."/>
            <person name="Gonzalez J."/>
            <person name="Henrissat B."/>
            <person name="Kuo A."/>
            <person name="Liang C."/>
            <person name="Lipzen A."/>
            <person name="Lutzoni F."/>
            <person name="Magnuson J."/>
            <person name="Mondo S."/>
            <person name="Nolan M."/>
            <person name="Ohm R."/>
            <person name="Pangilinan J."/>
            <person name="Park H.-J."/>
            <person name="Ramirez L."/>
            <person name="Alfaro M."/>
            <person name="Sun H."/>
            <person name="Tritt A."/>
            <person name="Yoshinaga Y."/>
            <person name="Zwiers L.-H."/>
            <person name="Turgeon B."/>
            <person name="Goodwin S."/>
            <person name="Spatafora J."/>
            <person name="Crous P."/>
            <person name="Grigoriev I."/>
        </authorList>
    </citation>
    <scope>NUCLEOTIDE SEQUENCE</scope>
    <source>
        <strain evidence="2">CBS 269.34</strain>
    </source>
</reference>
<organism evidence="2 3">
    <name type="scientific">Lophium mytilinum</name>
    <dbReference type="NCBI Taxonomy" id="390894"/>
    <lineage>
        <taxon>Eukaryota</taxon>
        <taxon>Fungi</taxon>
        <taxon>Dikarya</taxon>
        <taxon>Ascomycota</taxon>
        <taxon>Pezizomycotina</taxon>
        <taxon>Dothideomycetes</taxon>
        <taxon>Pleosporomycetidae</taxon>
        <taxon>Mytilinidiales</taxon>
        <taxon>Mytilinidiaceae</taxon>
        <taxon>Lophium</taxon>
    </lineage>
</organism>
<dbReference type="Gene3D" id="3.40.50.720">
    <property type="entry name" value="NAD(P)-binding Rossmann-like Domain"/>
    <property type="match status" value="1"/>
</dbReference>
<keyword evidence="3" id="KW-1185">Reference proteome</keyword>
<dbReference type="GO" id="GO:0004029">
    <property type="term" value="F:aldehyde dehydrogenase (NAD+) activity"/>
    <property type="evidence" value="ECO:0007669"/>
    <property type="project" value="TreeGrafter"/>
</dbReference>
<protein>
    <submittedName>
        <fullName evidence="2">Nucleoside-diphosphate-sugar epimerase</fullName>
    </submittedName>
</protein>
<dbReference type="PANTHER" id="PTHR48079:SF9">
    <property type="entry name" value="PUTATIVE-RELATED"/>
    <property type="match status" value="1"/>
</dbReference>
<dbReference type="CDD" id="cd05262">
    <property type="entry name" value="SDR_a7"/>
    <property type="match status" value="1"/>
</dbReference>
<proteinExistence type="predicted"/>
<dbReference type="EMBL" id="MU004190">
    <property type="protein sequence ID" value="KAF2494730.1"/>
    <property type="molecule type" value="Genomic_DNA"/>
</dbReference>
<dbReference type="Pfam" id="PF01370">
    <property type="entry name" value="Epimerase"/>
    <property type="match status" value="1"/>
</dbReference>
<dbReference type="PANTHER" id="PTHR48079">
    <property type="entry name" value="PROTEIN YEEZ"/>
    <property type="match status" value="1"/>
</dbReference>
<evidence type="ECO:0000313" key="2">
    <source>
        <dbReference type="EMBL" id="KAF2494730.1"/>
    </source>
</evidence>
<dbReference type="Proteomes" id="UP000799750">
    <property type="component" value="Unassembled WGS sequence"/>
</dbReference>
<name>A0A6A6QRU5_9PEZI</name>
<gene>
    <name evidence="2" type="ORF">BU16DRAFT_527730</name>
</gene>
<evidence type="ECO:0000313" key="3">
    <source>
        <dbReference type="Proteomes" id="UP000799750"/>
    </source>
</evidence>
<dbReference type="InterPro" id="IPR036291">
    <property type="entry name" value="NAD(P)-bd_dom_sf"/>
</dbReference>
<dbReference type="SUPFAM" id="SSF51735">
    <property type="entry name" value="NAD(P)-binding Rossmann-fold domains"/>
    <property type="match status" value="1"/>
</dbReference>
<dbReference type="AlphaFoldDB" id="A0A6A6QRU5"/>
<feature type="domain" description="NAD-dependent epimerase/dehydratase" evidence="1">
    <location>
        <begin position="3"/>
        <end position="217"/>
    </location>
</feature>
<dbReference type="GO" id="GO:0005737">
    <property type="term" value="C:cytoplasm"/>
    <property type="evidence" value="ECO:0007669"/>
    <property type="project" value="TreeGrafter"/>
</dbReference>
<dbReference type="InterPro" id="IPR001509">
    <property type="entry name" value="Epimerase_deHydtase"/>
</dbReference>
<dbReference type="OrthoDB" id="10262413at2759"/>
<accession>A0A6A6QRU5</accession>
<evidence type="ECO:0000259" key="1">
    <source>
        <dbReference type="Pfam" id="PF01370"/>
    </source>
</evidence>